<evidence type="ECO:0000313" key="12">
    <source>
        <dbReference type="RefSeq" id="XP_034101555.2"/>
    </source>
</evidence>
<evidence type="ECO:0000256" key="1">
    <source>
        <dbReference type="ARBA" id="ARBA00004239"/>
    </source>
</evidence>
<dbReference type="InterPro" id="IPR050430">
    <property type="entry name" value="Peptidase_S1"/>
</dbReference>
<keyword evidence="7" id="KW-1015">Disulfide bond</keyword>
<dbReference type="InterPro" id="IPR033116">
    <property type="entry name" value="TRYPSIN_SER"/>
</dbReference>
<dbReference type="OrthoDB" id="10059102at2759"/>
<evidence type="ECO:0000259" key="10">
    <source>
        <dbReference type="PROSITE" id="PS50240"/>
    </source>
</evidence>
<evidence type="ECO:0000256" key="9">
    <source>
        <dbReference type="ARBA" id="ARBA00038868"/>
    </source>
</evidence>
<evidence type="ECO:0000256" key="2">
    <source>
        <dbReference type="ARBA" id="ARBA00022525"/>
    </source>
</evidence>
<dbReference type="Pfam" id="PF00089">
    <property type="entry name" value="Trypsin"/>
    <property type="match status" value="1"/>
</dbReference>
<evidence type="ECO:0000256" key="7">
    <source>
        <dbReference type="ARBA" id="ARBA00023157"/>
    </source>
</evidence>
<sequence length="128" mass="13596">MGPTVKAIPLAESVPNVGAAVLVSGWGYMETGESPLHLKSVYVNIVNREECARVNKIESTKAKICAASPWKASCNGDSGGPLTYRGKLVGIVSFGPTPCGYTSHPGVYTDVVELRQWIEVEATKLSSN</sequence>
<evidence type="ECO:0000256" key="6">
    <source>
        <dbReference type="ARBA" id="ARBA00022825"/>
    </source>
</evidence>
<dbReference type="PROSITE" id="PS50240">
    <property type="entry name" value="TRYPSIN_DOM"/>
    <property type="match status" value="1"/>
</dbReference>
<evidence type="ECO:0000256" key="3">
    <source>
        <dbReference type="ARBA" id="ARBA00022670"/>
    </source>
</evidence>
<dbReference type="PROSITE" id="PS00135">
    <property type="entry name" value="TRYPSIN_SER"/>
    <property type="match status" value="1"/>
</dbReference>
<dbReference type="SUPFAM" id="SSF50494">
    <property type="entry name" value="Trypsin-like serine proteases"/>
    <property type="match status" value="1"/>
</dbReference>
<reference evidence="12" key="1">
    <citation type="submission" date="2025-08" db="UniProtKB">
        <authorList>
            <consortium name="RefSeq"/>
        </authorList>
    </citation>
    <scope>IDENTIFICATION</scope>
    <source>
        <strain evidence="12">15112-1751.03</strain>
        <tissue evidence="12">Whole Adult</tissue>
    </source>
</reference>
<dbReference type="FunFam" id="2.40.10.10:FF:000036">
    <property type="entry name" value="Trypsin beta"/>
    <property type="match status" value="1"/>
</dbReference>
<keyword evidence="2" id="KW-0964">Secreted</keyword>
<dbReference type="AlphaFoldDB" id="A0A6P8WTB2"/>
<accession>A0A6P8WTB2</accession>
<proteinExistence type="predicted"/>
<dbReference type="GO" id="GO:0005576">
    <property type="term" value="C:extracellular region"/>
    <property type="evidence" value="ECO:0007669"/>
    <property type="project" value="UniProtKB-SubCell"/>
</dbReference>
<dbReference type="PANTHER" id="PTHR24276:SF91">
    <property type="entry name" value="AT26814P-RELATED"/>
    <property type="match status" value="1"/>
</dbReference>
<organism evidence="11 12">
    <name type="scientific">Drosophila albomicans</name>
    <name type="common">Fruit fly</name>
    <dbReference type="NCBI Taxonomy" id="7291"/>
    <lineage>
        <taxon>Eukaryota</taxon>
        <taxon>Metazoa</taxon>
        <taxon>Ecdysozoa</taxon>
        <taxon>Arthropoda</taxon>
        <taxon>Hexapoda</taxon>
        <taxon>Insecta</taxon>
        <taxon>Pterygota</taxon>
        <taxon>Neoptera</taxon>
        <taxon>Endopterygota</taxon>
        <taxon>Diptera</taxon>
        <taxon>Brachycera</taxon>
        <taxon>Muscomorpha</taxon>
        <taxon>Ephydroidea</taxon>
        <taxon>Drosophilidae</taxon>
        <taxon>Drosophila</taxon>
    </lineage>
</organism>
<dbReference type="GO" id="GO:0004252">
    <property type="term" value="F:serine-type endopeptidase activity"/>
    <property type="evidence" value="ECO:0007669"/>
    <property type="project" value="UniProtKB-EC"/>
</dbReference>
<keyword evidence="4" id="KW-0732">Signal</keyword>
<evidence type="ECO:0000256" key="5">
    <source>
        <dbReference type="ARBA" id="ARBA00022801"/>
    </source>
</evidence>
<keyword evidence="6" id="KW-0720">Serine protease</keyword>
<dbReference type="SMART" id="SM00020">
    <property type="entry name" value="Tryp_SPc"/>
    <property type="match status" value="1"/>
</dbReference>
<dbReference type="Gene3D" id="2.40.10.10">
    <property type="entry name" value="Trypsin-like serine proteases"/>
    <property type="match status" value="2"/>
</dbReference>
<dbReference type="GO" id="GO:0006508">
    <property type="term" value="P:proteolysis"/>
    <property type="evidence" value="ECO:0007669"/>
    <property type="project" value="UniProtKB-KW"/>
</dbReference>
<keyword evidence="11" id="KW-1185">Reference proteome</keyword>
<gene>
    <name evidence="12" type="primary">LOC117566165</name>
</gene>
<evidence type="ECO:0000313" key="11">
    <source>
        <dbReference type="Proteomes" id="UP000515160"/>
    </source>
</evidence>
<keyword evidence="3" id="KW-0645">Protease</keyword>
<evidence type="ECO:0000256" key="4">
    <source>
        <dbReference type="ARBA" id="ARBA00022729"/>
    </source>
</evidence>
<comment type="catalytic activity">
    <reaction evidence="8">
        <text>Preferential cleavage: Arg-|-Xaa, Lys-|-Xaa.</text>
        <dbReference type="EC" id="3.4.21.4"/>
    </reaction>
</comment>
<keyword evidence="5" id="KW-0378">Hydrolase</keyword>
<dbReference type="GeneID" id="117566165"/>
<dbReference type="Proteomes" id="UP000515160">
    <property type="component" value="Chromosome 2L"/>
</dbReference>
<protein>
    <recommendedName>
        <fullName evidence="9">trypsin</fullName>
        <ecNumber evidence="9">3.4.21.4</ecNumber>
    </recommendedName>
</protein>
<evidence type="ECO:0000256" key="8">
    <source>
        <dbReference type="ARBA" id="ARBA00036320"/>
    </source>
</evidence>
<dbReference type="InterPro" id="IPR043504">
    <property type="entry name" value="Peptidase_S1_PA_chymotrypsin"/>
</dbReference>
<dbReference type="InterPro" id="IPR009003">
    <property type="entry name" value="Peptidase_S1_PA"/>
</dbReference>
<dbReference type="InterPro" id="IPR001254">
    <property type="entry name" value="Trypsin_dom"/>
</dbReference>
<name>A0A6P8WTB2_DROAB</name>
<dbReference type="EC" id="3.4.21.4" evidence="9"/>
<comment type="subcellular location">
    <subcellularLocation>
        <location evidence="1">Secreted</location>
        <location evidence="1">Extracellular space</location>
    </subcellularLocation>
</comment>
<dbReference type="PANTHER" id="PTHR24276">
    <property type="entry name" value="POLYSERASE-RELATED"/>
    <property type="match status" value="1"/>
</dbReference>
<dbReference type="RefSeq" id="XP_034101555.2">
    <property type="nucleotide sequence ID" value="XM_034245664.2"/>
</dbReference>
<feature type="domain" description="Peptidase S1" evidence="10">
    <location>
        <begin position="1"/>
        <end position="123"/>
    </location>
</feature>